<dbReference type="AlphaFoldDB" id="A0A118K015"/>
<dbReference type="EMBL" id="LEKV01003417">
    <property type="protein sequence ID" value="KVH99730.1"/>
    <property type="molecule type" value="Genomic_DNA"/>
</dbReference>
<accession>A0A118K015</accession>
<keyword evidence="2" id="KW-1185">Reference proteome</keyword>
<protein>
    <submittedName>
        <fullName evidence="1">Uncharacterized protein</fullName>
    </submittedName>
</protein>
<dbReference type="Proteomes" id="UP000243975">
    <property type="component" value="Unassembled WGS sequence"/>
</dbReference>
<gene>
    <name evidence="1" type="ORF">Ccrd_022045</name>
</gene>
<comment type="caution">
    <text evidence="1">The sequence shown here is derived from an EMBL/GenBank/DDBJ whole genome shotgun (WGS) entry which is preliminary data.</text>
</comment>
<evidence type="ECO:0000313" key="1">
    <source>
        <dbReference type="EMBL" id="KVH99730.1"/>
    </source>
</evidence>
<proteinExistence type="predicted"/>
<name>A0A118K015_CYNCS</name>
<sequence length="40" mass="4620">MKSSKTDPIGTRKVVFTINTQFLFTLLINRSSRPTTNIHR</sequence>
<evidence type="ECO:0000313" key="2">
    <source>
        <dbReference type="Proteomes" id="UP000243975"/>
    </source>
</evidence>
<dbReference type="Gramene" id="KVH99730">
    <property type="protein sequence ID" value="KVH99730"/>
    <property type="gene ID" value="Ccrd_022045"/>
</dbReference>
<organism evidence="1 2">
    <name type="scientific">Cynara cardunculus var. scolymus</name>
    <name type="common">Globe artichoke</name>
    <name type="synonym">Cynara scolymus</name>
    <dbReference type="NCBI Taxonomy" id="59895"/>
    <lineage>
        <taxon>Eukaryota</taxon>
        <taxon>Viridiplantae</taxon>
        <taxon>Streptophyta</taxon>
        <taxon>Embryophyta</taxon>
        <taxon>Tracheophyta</taxon>
        <taxon>Spermatophyta</taxon>
        <taxon>Magnoliopsida</taxon>
        <taxon>eudicotyledons</taxon>
        <taxon>Gunneridae</taxon>
        <taxon>Pentapetalae</taxon>
        <taxon>asterids</taxon>
        <taxon>campanulids</taxon>
        <taxon>Asterales</taxon>
        <taxon>Asteraceae</taxon>
        <taxon>Carduoideae</taxon>
        <taxon>Cardueae</taxon>
        <taxon>Carduinae</taxon>
        <taxon>Cynara</taxon>
    </lineage>
</organism>
<reference evidence="1 2" key="1">
    <citation type="journal article" date="2016" name="Sci. Rep.">
        <title>The genome sequence of the outbreeding globe artichoke constructed de novo incorporating a phase-aware low-pass sequencing strategy of F1 progeny.</title>
        <authorList>
            <person name="Scaglione D."/>
            <person name="Reyes-Chin-Wo S."/>
            <person name="Acquadro A."/>
            <person name="Froenicke L."/>
            <person name="Portis E."/>
            <person name="Beitel C."/>
            <person name="Tirone M."/>
            <person name="Mauro R."/>
            <person name="Lo Monaco A."/>
            <person name="Mauromicale G."/>
            <person name="Faccioli P."/>
            <person name="Cattivelli L."/>
            <person name="Rieseberg L."/>
            <person name="Michelmore R."/>
            <person name="Lanteri S."/>
        </authorList>
    </citation>
    <scope>NUCLEOTIDE SEQUENCE [LARGE SCALE GENOMIC DNA]</scope>
    <source>
        <strain evidence="1">2C</strain>
    </source>
</reference>